<feature type="compositionally biased region" description="Basic and acidic residues" evidence="1">
    <location>
        <begin position="1"/>
        <end position="10"/>
    </location>
</feature>
<gene>
    <name evidence="2" type="ORF">EYF80_067913</name>
</gene>
<evidence type="ECO:0000313" key="2">
    <source>
        <dbReference type="EMBL" id="TNN21975.1"/>
    </source>
</evidence>
<comment type="caution">
    <text evidence="2">The sequence shown here is derived from an EMBL/GenBank/DDBJ whole genome shotgun (WGS) entry which is preliminary data.</text>
</comment>
<feature type="compositionally biased region" description="Basic and acidic residues" evidence="1">
    <location>
        <begin position="102"/>
        <end position="115"/>
    </location>
</feature>
<evidence type="ECO:0000256" key="1">
    <source>
        <dbReference type="SAM" id="MobiDB-lite"/>
    </source>
</evidence>
<dbReference type="Proteomes" id="UP000314294">
    <property type="component" value="Unassembled WGS sequence"/>
</dbReference>
<organism evidence="2 3">
    <name type="scientific">Liparis tanakae</name>
    <name type="common">Tanaka's snailfish</name>
    <dbReference type="NCBI Taxonomy" id="230148"/>
    <lineage>
        <taxon>Eukaryota</taxon>
        <taxon>Metazoa</taxon>
        <taxon>Chordata</taxon>
        <taxon>Craniata</taxon>
        <taxon>Vertebrata</taxon>
        <taxon>Euteleostomi</taxon>
        <taxon>Actinopterygii</taxon>
        <taxon>Neopterygii</taxon>
        <taxon>Teleostei</taxon>
        <taxon>Neoteleostei</taxon>
        <taxon>Acanthomorphata</taxon>
        <taxon>Eupercaria</taxon>
        <taxon>Perciformes</taxon>
        <taxon>Cottioidei</taxon>
        <taxon>Cottales</taxon>
        <taxon>Liparidae</taxon>
        <taxon>Liparis</taxon>
    </lineage>
</organism>
<dbReference type="EMBL" id="SRLO01024903">
    <property type="protein sequence ID" value="TNN21975.1"/>
    <property type="molecule type" value="Genomic_DNA"/>
</dbReference>
<proteinExistence type="predicted"/>
<dbReference type="AlphaFoldDB" id="A0A4Z2DZM9"/>
<reference evidence="2 3" key="1">
    <citation type="submission" date="2019-03" db="EMBL/GenBank/DDBJ databases">
        <title>First draft genome of Liparis tanakae, snailfish: a comprehensive survey of snailfish specific genes.</title>
        <authorList>
            <person name="Kim W."/>
            <person name="Song I."/>
            <person name="Jeong J.-H."/>
            <person name="Kim D."/>
            <person name="Kim S."/>
            <person name="Ryu S."/>
            <person name="Song J.Y."/>
            <person name="Lee S.K."/>
        </authorList>
    </citation>
    <scope>NUCLEOTIDE SEQUENCE [LARGE SCALE GENOMIC DNA]</scope>
    <source>
        <tissue evidence="2">Muscle</tissue>
    </source>
</reference>
<keyword evidence="3" id="KW-1185">Reference proteome</keyword>
<sequence length="115" mass="12195">MRNVPEKDGKTSAGRRRAHNAPQVRGHDLSSGPQGAGSEVHLISMSSPPGGHLEVRGHDLSSGPQGAGSEVHLISMSSPPGGHLEVTWRRGQRCRGQRSRTGTKERASQHHADGT</sequence>
<evidence type="ECO:0000313" key="3">
    <source>
        <dbReference type="Proteomes" id="UP000314294"/>
    </source>
</evidence>
<feature type="region of interest" description="Disordered" evidence="1">
    <location>
        <begin position="1"/>
        <end position="115"/>
    </location>
</feature>
<protein>
    <submittedName>
        <fullName evidence="2">Uncharacterized protein</fullName>
    </submittedName>
</protein>
<name>A0A4Z2DZM9_9TELE</name>
<accession>A0A4Z2DZM9</accession>